<feature type="region of interest" description="Disordered" evidence="1">
    <location>
        <begin position="41"/>
        <end position="97"/>
    </location>
</feature>
<gene>
    <name evidence="2" type="ORF">Pfra01_002960200</name>
</gene>
<proteinExistence type="predicted"/>
<keyword evidence="3" id="KW-1185">Reference proteome</keyword>
<feature type="compositionally biased region" description="Basic residues" evidence="1">
    <location>
        <begin position="76"/>
        <end position="87"/>
    </location>
</feature>
<organism evidence="2 3">
    <name type="scientific">Phytophthora fragariaefolia</name>
    <dbReference type="NCBI Taxonomy" id="1490495"/>
    <lineage>
        <taxon>Eukaryota</taxon>
        <taxon>Sar</taxon>
        <taxon>Stramenopiles</taxon>
        <taxon>Oomycota</taxon>
        <taxon>Peronosporomycetes</taxon>
        <taxon>Peronosporales</taxon>
        <taxon>Peronosporaceae</taxon>
        <taxon>Phytophthora</taxon>
    </lineage>
</organism>
<dbReference type="EMBL" id="BSXT01018914">
    <property type="protein sequence ID" value="GMG15984.1"/>
    <property type="molecule type" value="Genomic_DNA"/>
</dbReference>
<comment type="caution">
    <text evidence="2">The sequence shown here is derived from an EMBL/GenBank/DDBJ whole genome shotgun (WGS) entry which is preliminary data.</text>
</comment>
<dbReference type="AlphaFoldDB" id="A0A9W7DC91"/>
<accession>A0A9W7DC91</accession>
<protein>
    <submittedName>
        <fullName evidence="2">Unnamed protein product</fullName>
    </submittedName>
</protein>
<feature type="compositionally biased region" description="Basic and acidic residues" evidence="1">
    <location>
        <begin position="120"/>
        <end position="130"/>
    </location>
</feature>
<evidence type="ECO:0000313" key="3">
    <source>
        <dbReference type="Proteomes" id="UP001165121"/>
    </source>
</evidence>
<sequence length="178" mass="19979">MERSTVHRGLVRIDARLGYRHSCTDWELVAAADDPQLHEYRQKISGASAPGSQPPAPPTTTTTTPSGSDDTATADRRHRSKRKRRRQTVREPVNSVSQCDLDNAEAIEVLPQRAKQKMRRTAEEESREHLSVGNQDSQPLLGRRIRSMTAAAEANGETISHRLAQRSRRSRKPQTKPI</sequence>
<evidence type="ECO:0000256" key="1">
    <source>
        <dbReference type="SAM" id="MobiDB-lite"/>
    </source>
</evidence>
<name>A0A9W7DC91_9STRA</name>
<feature type="compositionally biased region" description="Basic residues" evidence="1">
    <location>
        <begin position="163"/>
        <end position="178"/>
    </location>
</feature>
<feature type="region of interest" description="Disordered" evidence="1">
    <location>
        <begin position="112"/>
        <end position="178"/>
    </location>
</feature>
<evidence type="ECO:0000313" key="2">
    <source>
        <dbReference type="EMBL" id="GMG15984.1"/>
    </source>
</evidence>
<feature type="compositionally biased region" description="Low complexity" evidence="1">
    <location>
        <begin position="59"/>
        <end position="71"/>
    </location>
</feature>
<reference evidence="2" key="1">
    <citation type="submission" date="2023-04" db="EMBL/GenBank/DDBJ databases">
        <title>Phytophthora fragariaefolia NBRC 109709.</title>
        <authorList>
            <person name="Ichikawa N."/>
            <person name="Sato H."/>
            <person name="Tonouchi N."/>
        </authorList>
    </citation>
    <scope>NUCLEOTIDE SEQUENCE</scope>
    <source>
        <strain evidence="2">NBRC 109709</strain>
    </source>
</reference>
<dbReference type="Proteomes" id="UP001165121">
    <property type="component" value="Unassembled WGS sequence"/>
</dbReference>